<evidence type="ECO:0000313" key="3">
    <source>
        <dbReference type="Proteomes" id="UP000609651"/>
    </source>
</evidence>
<evidence type="ECO:0000256" key="1">
    <source>
        <dbReference type="SAM" id="MobiDB-lite"/>
    </source>
</evidence>
<comment type="caution">
    <text evidence="2">The sequence shown here is derived from an EMBL/GenBank/DDBJ whole genome shotgun (WGS) entry which is preliminary data.</text>
</comment>
<sequence>MKTSRQFQDTGNPVLDSTVNLVAAYLGGPAAEMEPSRLADFIREVHVAVSRVAGEEPNGLKRRLEEPRPKAPFADRPPFKKTGGFKPSGGSSGGYKGGSSSGGSGGGYSGGGGGYSSGGGGYKKRDDG</sequence>
<gene>
    <name evidence="2" type="ORF">LzC2_32380</name>
</gene>
<feature type="compositionally biased region" description="Basic and acidic residues" evidence="1">
    <location>
        <begin position="58"/>
        <end position="69"/>
    </location>
</feature>
<reference evidence="2 3" key="1">
    <citation type="journal article" date="2020" name="Syst. Appl. Microbiol.">
        <title>Alienimonas chondri sp. nov., a novel planctomycete isolated from the biofilm of the red alga Chondrus crispus.</title>
        <authorList>
            <person name="Vitorino I."/>
            <person name="Albuquerque L."/>
            <person name="Wiegand S."/>
            <person name="Kallscheuer N."/>
            <person name="da Costa M.S."/>
            <person name="Lobo-da-Cunha A."/>
            <person name="Jogler C."/>
            <person name="Lage O.M."/>
        </authorList>
    </citation>
    <scope>NUCLEOTIDE SEQUENCE [LARGE SCALE GENOMIC DNA]</scope>
    <source>
        <strain evidence="2 3">LzC2</strain>
    </source>
</reference>
<evidence type="ECO:0000313" key="2">
    <source>
        <dbReference type="EMBL" id="NNJ27138.1"/>
    </source>
</evidence>
<feature type="region of interest" description="Disordered" evidence="1">
    <location>
        <begin position="52"/>
        <end position="128"/>
    </location>
</feature>
<organism evidence="2 3">
    <name type="scientific">Alienimonas chondri</name>
    <dbReference type="NCBI Taxonomy" id="2681879"/>
    <lineage>
        <taxon>Bacteria</taxon>
        <taxon>Pseudomonadati</taxon>
        <taxon>Planctomycetota</taxon>
        <taxon>Planctomycetia</taxon>
        <taxon>Planctomycetales</taxon>
        <taxon>Planctomycetaceae</taxon>
        <taxon>Alienimonas</taxon>
    </lineage>
</organism>
<dbReference type="Proteomes" id="UP000609651">
    <property type="component" value="Unassembled WGS sequence"/>
</dbReference>
<feature type="compositionally biased region" description="Gly residues" evidence="1">
    <location>
        <begin position="86"/>
        <end position="121"/>
    </location>
</feature>
<name>A0ABX1VH18_9PLAN</name>
<dbReference type="RefSeq" id="WP_171188872.1">
    <property type="nucleotide sequence ID" value="NZ_WTPX01000124.1"/>
</dbReference>
<accession>A0ABX1VH18</accession>
<dbReference type="EMBL" id="WTPX01000124">
    <property type="protein sequence ID" value="NNJ27138.1"/>
    <property type="molecule type" value="Genomic_DNA"/>
</dbReference>
<proteinExistence type="predicted"/>
<protein>
    <submittedName>
        <fullName evidence="2">Uncharacterized protein</fullName>
    </submittedName>
</protein>
<keyword evidence="3" id="KW-1185">Reference proteome</keyword>